<evidence type="ECO:0000313" key="2">
    <source>
        <dbReference type="EMBL" id="RAU84532.1"/>
    </source>
</evidence>
<name>A0A364RJS1_9BACT</name>
<dbReference type="InterPro" id="IPR019861">
    <property type="entry name" value="PorP/SprF_Bacteroidetes"/>
</dbReference>
<proteinExistence type="predicted"/>
<gene>
    <name evidence="2" type="ORF">DP923_04280</name>
</gene>
<reference evidence="2 3" key="1">
    <citation type="submission" date="2018-06" db="EMBL/GenBank/DDBJ databases">
        <authorList>
            <person name="Liu Z.-W."/>
        </authorList>
    </citation>
    <scope>NUCLEOTIDE SEQUENCE [LARGE SCALE GENOMIC DNA]</scope>
    <source>
        <strain evidence="2 3">2b14</strain>
    </source>
</reference>
<dbReference type="RefSeq" id="WP_112304812.1">
    <property type="nucleotide sequence ID" value="NZ_QMDV01000001.1"/>
</dbReference>
<dbReference type="Pfam" id="PF11751">
    <property type="entry name" value="PorP_SprF"/>
    <property type="match status" value="1"/>
</dbReference>
<dbReference type="AlphaFoldDB" id="A0A364RJS1"/>
<comment type="caution">
    <text evidence="2">The sequence shown here is derived from an EMBL/GenBank/DDBJ whole genome shotgun (WGS) entry which is preliminary data.</text>
</comment>
<feature type="chain" id="PRO_5016808873" description="Type IX secretion system membrane protein, PorP/SprF family" evidence="1">
    <location>
        <begin position="22"/>
        <end position="337"/>
    </location>
</feature>
<feature type="signal peptide" evidence="1">
    <location>
        <begin position="1"/>
        <end position="21"/>
    </location>
</feature>
<dbReference type="OrthoDB" id="1186563at2"/>
<accession>A0A364RJS1</accession>
<dbReference type="Proteomes" id="UP000251692">
    <property type="component" value="Unassembled WGS sequence"/>
</dbReference>
<sequence>MNIKKIYLIILCLFGCTYASAQDTYFTQQYANRLSLNPAFTGLNHDWSVATAYRNQWPSLNGAFVTKQVSADFRLPGEKSAIGAIVQQDKAGIGGLQKLEAAVMYGYSTPLTDKWAMSAGLQAGINSLRVNYDNLVFGDQLADNGQHSLTSAEVNNFTPSNYLTFKVGTLLYTNRFWAGLSAAHLNMPSTGFEQESRLSIHYTAIAGYKFYAKAYERRGKLFEVSFTPTLTYHHQQNFNRFDVGFSTNYTPVSLGIIYKGVPVTGDANQDQTLALMAGVQLSQFRIGFSHDVGLKGFSKQVGGATEISLVFEQLSLTKFFENNLGHKIKRNIFCPAF</sequence>
<dbReference type="EMBL" id="QMDV01000001">
    <property type="protein sequence ID" value="RAU84532.1"/>
    <property type="molecule type" value="Genomic_DNA"/>
</dbReference>
<reference evidence="2 3" key="2">
    <citation type="submission" date="2018-07" db="EMBL/GenBank/DDBJ databases">
        <title>Pontibacter sp. 2b14 genomic sequence and assembly.</title>
        <authorList>
            <person name="Du Z.-J."/>
        </authorList>
    </citation>
    <scope>NUCLEOTIDE SEQUENCE [LARGE SCALE GENOMIC DNA]</scope>
    <source>
        <strain evidence="2 3">2b14</strain>
    </source>
</reference>
<dbReference type="NCBIfam" id="TIGR03519">
    <property type="entry name" value="T9SS_PorP_fam"/>
    <property type="match status" value="1"/>
</dbReference>
<evidence type="ECO:0008006" key="4">
    <source>
        <dbReference type="Google" id="ProtNLM"/>
    </source>
</evidence>
<keyword evidence="1" id="KW-0732">Signal</keyword>
<organism evidence="2 3">
    <name type="scientific">Pontibacter arcticus</name>
    <dbReference type="NCBI Taxonomy" id="2080288"/>
    <lineage>
        <taxon>Bacteria</taxon>
        <taxon>Pseudomonadati</taxon>
        <taxon>Bacteroidota</taxon>
        <taxon>Cytophagia</taxon>
        <taxon>Cytophagales</taxon>
        <taxon>Hymenobacteraceae</taxon>
        <taxon>Pontibacter</taxon>
    </lineage>
</organism>
<keyword evidence="3" id="KW-1185">Reference proteome</keyword>
<evidence type="ECO:0000313" key="3">
    <source>
        <dbReference type="Proteomes" id="UP000251692"/>
    </source>
</evidence>
<evidence type="ECO:0000256" key="1">
    <source>
        <dbReference type="SAM" id="SignalP"/>
    </source>
</evidence>
<protein>
    <recommendedName>
        <fullName evidence="4">Type IX secretion system membrane protein, PorP/SprF family</fullName>
    </recommendedName>
</protein>